<dbReference type="SUPFAM" id="SSF109604">
    <property type="entry name" value="HD-domain/PDEase-like"/>
    <property type="match status" value="1"/>
</dbReference>
<comment type="caution">
    <text evidence="3">The sequence shown here is derived from an EMBL/GenBank/DDBJ whole genome shotgun (WGS) entry which is preliminary data.</text>
</comment>
<dbReference type="Pfam" id="PF01966">
    <property type="entry name" value="HD"/>
    <property type="match status" value="1"/>
</dbReference>
<dbReference type="InterPro" id="IPR003607">
    <property type="entry name" value="HD/PDEase_dom"/>
</dbReference>
<organism evidence="3">
    <name type="scientific">Ignisphaera aggregans</name>
    <dbReference type="NCBI Taxonomy" id="334771"/>
    <lineage>
        <taxon>Archaea</taxon>
        <taxon>Thermoproteota</taxon>
        <taxon>Thermoprotei</taxon>
        <taxon>Desulfurococcales</taxon>
        <taxon>Desulfurococcaceae</taxon>
        <taxon>Ignisphaera</taxon>
    </lineage>
</organism>
<evidence type="ECO:0000313" key="2">
    <source>
        <dbReference type="EMBL" id="HGN36298.1"/>
    </source>
</evidence>
<dbReference type="InterPro" id="IPR006674">
    <property type="entry name" value="HD_domain"/>
</dbReference>
<dbReference type="EMBL" id="DTAI01000060">
    <property type="protein sequence ID" value="HGN36298.1"/>
    <property type="molecule type" value="Genomic_DNA"/>
</dbReference>
<protein>
    <submittedName>
        <fullName evidence="3">HD domain-containing protein</fullName>
    </submittedName>
</protein>
<evidence type="ECO:0000259" key="1">
    <source>
        <dbReference type="SMART" id="SM00471"/>
    </source>
</evidence>
<gene>
    <name evidence="2" type="ORF">ENT87_01920</name>
    <name evidence="3" type="ORF">ENU30_02190</name>
</gene>
<dbReference type="EMBL" id="DTBZ01000051">
    <property type="protein sequence ID" value="HGQ17779.1"/>
    <property type="molecule type" value="Genomic_DNA"/>
</dbReference>
<dbReference type="AlphaFoldDB" id="A0A7J3JQA0"/>
<proteinExistence type="predicted"/>
<sequence length="240" mass="26676">MISTVDLLIELAREIRDGNLRSLVLDIVSNPRLSFTSIEPLISIADSPAAPRKHHMFSGGLIVHTVCVVKIALAIQKIFEEVYGIRTNRDLVLAAAILHDVYKYYQYSRDNLNGGYKPRDDWYLSHDYAIVAEIARRGGGDDLIRVVSEVHGIAPITTLEGLIVHLADSIDARFGEYIQNEAISAIKNSGLENLGCKPAVLLDLAVKKFGIQTVFQYINDRTKLYELFHTLCSEAASSPH</sequence>
<accession>A0A7J3JQA0</accession>
<reference evidence="3" key="1">
    <citation type="journal article" date="2020" name="mSystems">
        <title>Genome- and Community-Level Interaction Insights into Carbon Utilization and Element Cycling Functions of Hydrothermarchaeota in Hydrothermal Sediment.</title>
        <authorList>
            <person name="Zhou Z."/>
            <person name="Liu Y."/>
            <person name="Xu W."/>
            <person name="Pan J."/>
            <person name="Luo Z.H."/>
            <person name="Li M."/>
        </authorList>
    </citation>
    <scope>NUCLEOTIDE SEQUENCE [LARGE SCALE GENOMIC DNA]</scope>
    <source>
        <strain evidence="2">SpSt-618</strain>
        <strain evidence="3">SpSt-657</strain>
    </source>
</reference>
<name>A0A7J3JQA0_9CREN</name>
<dbReference type="Gene3D" id="1.10.3210.10">
    <property type="entry name" value="Hypothetical protein af1432"/>
    <property type="match status" value="1"/>
</dbReference>
<dbReference type="CDD" id="cd00077">
    <property type="entry name" value="HDc"/>
    <property type="match status" value="1"/>
</dbReference>
<dbReference type="SMART" id="SM00471">
    <property type="entry name" value="HDc"/>
    <property type="match status" value="1"/>
</dbReference>
<evidence type="ECO:0000313" key="3">
    <source>
        <dbReference type="EMBL" id="HGQ17779.1"/>
    </source>
</evidence>
<feature type="domain" description="HD/PDEase" evidence="1">
    <location>
        <begin position="57"/>
        <end position="182"/>
    </location>
</feature>